<reference evidence="3 4" key="1">
    <citation type="submission" date="2018-07" db="EMBL/GenBank/DDBJ databases">
        <title>A high quality draft genome assembly of the barn swallow (H. rustica rustica).</title>
        <authorList>
            <person name="Formenti G."/>
            <person name="Chiara M."/>
            <person name="Poveda L."/>
            <person name="Francoijs K.-J."/>
            <person name="Bonisoli-Alquati A."/>
            <person name="Canova L."/>
            <person name="Gianfranceschi L."/>
            <person name="Horner D.S."/>
            <person name="Saino N."/>
        </authorList>
    </citation>
    <scope>NUCLEOTIDE SEQUENCE [LARGE SCALE GENOMIC DNA]</scope>
    <source>
        <strain evidence="3">Chelidonia</strain>
        <tissue evidence="3">Blood</tissue>
    </source>
</reference>
<dbReference type="Pfam" id="PF13927">
    <property type="entry name" value="Ig_3"/>
    <property type="match status" value="1"/>
</dbReference>
<dbReference type="PANTHER" id="PTHR42757">
    <property type="entry name" value="IGLON FAMILY OF IMMUNOGLOBULIN SUPERFAMILY-RELATED"/>
    <property type="match status" value="1"/>
</dbReference>
<feature type="region of interest" description="Disordered" evidence="1">
    <location>
        <begin position="1"/>
        <end position="23"/>
    </location>
</feature>
<evidence type="ECO:0000256" key="1">
    <source>
        <dbReference type="SAM" id="MobiDB-lite"/>
    </source>
</evidence>
<dbReference type="STRING" id="333673.A0A3M0K9G7"/>
<dbReference type="InterPro" id="IPR036179">
    <property type="entry name" value="Ig-like_dom_sf"/>
</dbReference>
<dbReference type="PANTHER" id="PTHR42757:SF22">
    <property type="entry name" value="LIMBIC SYSTEM-ASSOCIATED MEMBRANE PROTEIN"/>
    <property type="match status" value="1"/>
</dbReference>
<evidence type="ECO:0000259" key="2">
    <source>
        <dbReference type="PROSITE" id="PS50835"/>
    </source>
</evidence>
<proteinExistence type="predicted"/>
<keyword evidence="4" id="KW-1185">Reference proteome</keyword>
<comment type="caution">
    <text evidence="3">The sequence shown here is derived from an EMBL/GenBank/DDBJ whole genome shotgun (WGS) entry which is preliminary data.</text>
</comment>
<dbReference type="InterPro" id="IPR050876">
    <property type="entry name" value="IgLON_domain"/>
</dbReference>
<evidence type="ECO:0000313" key="3">
    <source>
        <dbReference type="EMBL" id="RMC07700.1"/>
    </source>
</evidence>
<accession>A0A3M0K9G7</accession>
<gene>
    <name evidence="3" type="ORF">DUI87_17177</name>
</gene>
<name>A0A3M0K9G7_HIRRU</name>
<sequence>MRSIVKAKCHQRSSQEPLPPAFPPKISNISSDITVNEGSNVTLVCMANGRPEPVITWRHLTPTVFSMVRPVTAELEERVLLSLCGRFRTDRASVTETFLRVLPMGALASAFSSHVDGSLRTGEEETKLY</sequence>
<dbReference type="SUPFAM" id="SSF48726">
    <property type="entry name" value="Immunoglobulin"/>
    <property type="match status" value="1"/>
</dbReference>
<dbReference type="OrthoDB" id="10012075at2759"/>
<evidence type="ECO:0000313" key="4">
    <source>
        <dbReference type="Proteomes" id="UP000269221"/>
    </source>
</evidence>
<protein>
    <recommendedName>
        <fullName evidence="2">Ig-like domain-containing protein</fullName>
    </recommendedName>
</protein>
<feature type="domain" description="Ig-like" evidence="2">
    <location>
        <begin position="24"/>
        <end position="57"/>
    </location>
</feature>
<dbReference type="InterPro" id="IPR013783">
    <property type="entry name" value="Ig-like_fold"/>
</dbReference>
<organism evidence="3 4">
    <name type="scientific">Hirundo rustica rustica</name>
    <dbReference type="NCBI Taxonomy" id="333673"/>
    <lineage>
        <taxon>Eukaryota</taxon>
        <taxon>Metazoa</taxon>
        <taxon>Chordata</taxon>
        <taxon>Craniata</taxon>
        <taxon>Vertebrata</taxon>
        <taxon>Euteleostomi</taxon>
        <taxon>Archelosauria</taxon>
        <taxon>Archosauria</taxon>
        <taxon>Dinosauria</taxon>
        <taxon>Saurischia</taxon>
        <taxon>Theropoda</taxon>
        <taxon>Coelurosauria</taxon>
        <taxon>Aves</taxon>
        <taxon>Neognathae</taxon>
        <taxon>Neoaves</taxon>
        <taxon>Telluraves</taxon>
        <taxon>Australaves</taxon>
        <taxon>Passeriformes</taxon>
        <taxon>Sylvioidea</taxon>
        <taxon>Hirundinidae</taxon>
        <taxon>Hirundo</taxon>
    </lineage>
</organism>
<dbReference type="AlphaFoldDB" id="A0A3M0K9G7"/>
<dbReference type="Gene3D" id="2.60.40.10">
    <property type="entry name" value="Immunoglobulins"/>
    <property type="match status" value="1"/>
</dbReference>
<dbReference type="PROSITE" id="PS50835">
    <property type="entry name" value="IG_LIKE"/>
    <property type="match status" value="1"/>
</dbReference>
<dbReference type="InterPro" id="IPR007110">
    <property type="entry name" value="Ig-like_dom"/>
</dbReference>
<dbReference type="Proteomes" id="UP000269221">
    <property type="component" value="Unassembled WGS sequence"/>
</dbReference>
<feature type="compositionally biased region" description="Basic residues" evidence="1">
    <location>
        <begin position="1"/>
        <end position="11"/>
    </location>
</feature>
<dbReference type="EMBL" id="QRBI01000120">
    <property type="protein sequence ID" value="RMC07700.1"/>
    <property type="molecule type" value="Genomic_DNA"/>
</dbReference>